<dbReference type="AlphaFoldDB" id="A0AA41XEJ4"/>
<organism evidence="5 6">
    <name type="scientific">Herbiconiux oxytropis</name>
    <dbReference type="NCBI Taxonomy" id="2970915"/>
    <lineage>
        <taxon>Bacteria</taxon>
        <taxon>Bacillati</taxon>
        <taxon>Actinomycetota</taxon>
        <taxon>Actinomycetes</taxon>
        <taxon>Micrococcales</taxon>
        <taxon>Microbacteriaceae</taxon>
        <taxon>Herbiconiux</taxon>
    </lineage>
</organism>
<keyword evidence="2 5" id="KW-0378">Hydrolase</keyword>
<evidence type="ECO:0000313" key="6">
    <source>
        <dbReference type="Proteomes" id="UP001165587"/>
    </source>
</evidence>
<dbReference type="InterPro" id="IPR019800">
    <property type="entry name" value="Glyco_hydro_3_AS"/>
</dbReference>
<dbReference type="Proteomes" id="UP001165587">
    <property type="component" value="Unassembled WGS sequence"/>
</dbReference>
<dbReference type="SUPFAM" id="SSF51445">
    <property type="entry name" value="(Trans)glycosidases"/>
    <property type="match status" value="1"/>
</dbReference>
<dbReference type="GO" id="GO:0005975">
    <property type="term" value="P:carbohydrate metabolic process"/>
    <property type="evidence" value="ECO:0007669"/>
    <property type="project" value="InterPro"/>
</dbReference>
<dbReference type="RefSeq" id="WP_259525216.1">
    <property type="nucleotide sequence ID" value="NZ_JANLCK010000001.1"/>
</dbReference>
<evidence type="ECO:0000313" key="5">
    <source>
        <dbReference type="EMBL" id="MCS5724785.1"/>
    </source>
</evidence>
<protein>
    <submittedName>
        <fullName evidence="5">Beta-N-acetylhexosaminidase</fullName>
        <ecNumber evidence="5">3.2.1.52</ecNumber>
    </submittedName>
</protein>
<proteinExistence type="inferred from homology"/>
<feature type="domain" description="Glycoside hydrolase family 3 N-terminal" evidence="4">
    <location>
        <begin position="29"/>
        <end position="318"/>
    </location>
</feature>
<dbReference type="NCBIfam" id="NF003740">
    <property type="entry name" value="PRK05337.1"/>
    <property type="match status" value="1"/>
</dbReference>
<keyword evidence="6" id="KW-1185">Reference proteome</keyword>
<dbReference type="InterPro" id="IPR036962">
    <property type="entry name" value="Glyco_hydro_3_N_sf"/>
</dbReference>
<name>A0AA41XEJ4_9MICO</name>
<comment type="similarity">
    <text evidence="1">Belongs to the glycosyl hydrolase 3 family.</text>
</comment>
<evidence type="ECO:0000256" key="3">
    <source>
        <dbReference type="ARBA" id="ARBA00023295"/>
    </source>
</evidence>
<dbReference type="PANTHER" id="PTHR30480:SF16">
    <property type="entry name" value="GLYCOSIDE HYDROLASE FAMILY 3 DOMAIN PROTEIN"/>
    <property type="match status" value="1"/>
</dbReference>
<dbReference type="EC" id="3.2.1.52" evidence="5"/>
<dbReference type="InterPro" id="IPR050226">
    <property type="entry name" value="NagZ_Beta-hexosaminidase"/>
</dbReference>
<dbReference type="GO" id="GO:0004563">
    <property type="term" value="F:beta-N-acetylhexosaminidase activity"/>
    <property type="evidence" value="ECO:0007669"/>
    <property type="project" value="UniProtKB-EC"/>
</dbReference>
<dbReference type="InterPro" id="IPR017853">
    <property type="entry name" value="GH"/>
</dbReference>
<sequence length="482" mass="50296">MTGDTRAVVLGTLLPGFEGTTLPAWVERMLREGLAGVCLFGENIVDDAQLRALTAAITAANPLALIAIDEEGGDVTRLYYDRGSPFPGNAILGRIDEEETTRRVAVAVGRELRRAGINLDFAPDVDVNSNPLNPVIGIRSFGADPVLVARHAAAWTQGLQSTGVAASIKHFPGHGDTAEDSHLALPSIAADTDELRRRELLPFRDAIRAGALTVMTSHILVRSIDPSSPATFSSPILQGILREELGFTGVVVSDALDMAGASGDIGIPAAAVRALAAGCDLLCIGTKNTEAQLEEIAELVAAEVDPARLDDAASRVRSLAAGLATEPVRAADAELPGSDRIAEAFAISPEADSALEGPGWVVLRVDAEPNVAIGEVPWGPFRAWARSGSPAPVVSVSEVDSGEAAARIPPEASVLVIGRDNQRRPAVRSLIDALSNRHERVVAIDMGWPGDDPVYAGVATYGASDAVGEALVAMLNARGVRA</sequence>
<comment type="caution">
    <text evidence="5">The sequence shown here is derived from an EMBL/GenBank/DDBJ whole genome shotgun (WGS) entry which is preliminary data.</text>
</comment>
<gene>
    <name evidence="5" type="primary">nagZ</name>
    <name evidence="5" type="ORF">N1028_02645</name>
</gene>
<dbReference type="GO" id="GO:0009254">
    <property type="term" value="P:peptidoglycan turnover"/>
    <property type="evidence" value="ECO:0007669"/>
    <property type="project" value="TreeGrafter"/>
</dbReference>
<dbReference type="Gene3D" id="3.20.20.300">
    <property type="entry name" value="Glycoside hydrolase, family 3, N-terminal domain"/>
    <property type="match status" value="1"/>
</dbReference>
<dbReference type="PANTHER" id="PTHR30480">
    <property type="entry name" value="BETA-HEXOSAMINIDASE-RELATED"/>
    <property type="match status" value="1"/>
</dbReference>
<reference evidence="5" key="1">
    <citation type="submission" date="2022-08" db="EMBL/GenBank/DDBJ databases">
        <authorList>
            <person name="Deng Y."/>
            <person name="Han X.-F."/>
            <person name="Zhang Y.-Q."/>
        </authorList>
    </citation>
    <scope>NUCLEOTIDE SEQUENCE</scope>
    <source>
        <strain evidence="5">CPCC 203407</strain>
    </source>
</reference>
<evidence type="ECO:0000256" key="2">
    <source>
        <dbReference type="ARBA" id="ARBA00022801"/>
    </source>
</evidence>
<keyword evidence="3 5" id="KW-0326">Glycosidase</keyword>
<evidence type="ECO:0000259" key="4">
    <source>
        <dbReference type="Pfam" id="PF00933"/>
    </source>
</evidence>
<dbReference type="EMBL" id="JANLCK010000001">
    <property type="protein sequence ID" value="MCS5724785.1"/>
    <property type="molecule type" value="Genomic_DNA"/>
</dbReference>
<accession>A0AA41XEJ4</accession>
<evidence type="ECO:0000256" key="1">
    <source>
        <dbReference type="ARBA" id="ARBA00005336"/>
    </source>
</evidence>
<dbReference type="PROSITE" id="PS00775">
    <property type="entry name" value="GLYCOSYL_HYDROL_F3"/>
    <property type="match status" value="1"/>
</dbReference>
<dbReference type="InterPro" id="IPR001764">
    <property type="entry name" value="Glyco_hydro_3_N"/>
</dbReference>
<dbReference type="Pfam" id="PF00933">
    <property type="entry name" value="Glyco_hydro_3"/>
    <property type="match status" value="1"/>
</dbReference>